<dbReference type="AlphaFoldDB" id="L8GN80"/>
<dbReference type="InterPro" id="IPR015433">
    <property type="entry name" value="PI3/4_kinase"/>
</dbReference>
<dbReference type="InterPro" id="IPR000403">
    <property type="entry name" value="PI3/4_kinase_cat_dom"/>
</dbReference>
<evidence type="ECO:0000256" key="4">
    <source>
        <dbReference type="ARBA" id="ARBA00022777"/>
    </source>
</evidence>
<accession>L8GN80</accession>
<dbReference type="PANTHER" id="PTHR10048:SF22">
    <property type="entry name" value="PHOSPHATIDYLINOSITOL 4-KINASE BETA"/>
    <property type="match status" value="1"/>
</dbReference>
<dbReference type="VEuPathDB" id="AmoebaDB:ACA1_381590"/>
<dbReference type="InterPro" id="IPR016024">
    <property type="entry name" value="ARM-type_fold"/>
</dbReference>
<dbReference type="GO" id="GO:0016020">
    <property type="term" value="C:membrane"/>
    <property type="evidence" value="ECO:0007669"/>
    <property type="project" value="TreeGrafter"/>
</dbReference>
<dbReference type="GO" id="GO:0046854">
    <property type="term" value="P:phosphatidylinositol phosphate biosynthetic process"/>
    <property type="evidence" value="ECO:0007669"/>
    <property type="project" value="InterPro"/>
</dbReference>
<gene>
    <name evidence="7" type="ORF">ACA1_381590</name>
</gene>
<evidence type="ECO:0000256" key="3">
    <source>
        <dbReference type="ARBA" id="ARBA00022679"/>
    </source>
</evidence>
<dbReference type="InterPro" id="IPR036940">
    <property type="entry name" value="PI3/4_kinase_cat_sf"/>
</dbReference>
<dbReference type="Gene3D" id="1.10.1070.11">
    <property type="entry name" value="Phosphatidylinositol 3-/4-kinase, catalytic domain"/>
    <property type="match status" value="1"/>
</dbReference>
<dbReference type="GO" id="GO:0004430">
    <property type="term" value="F:1-phosphatidylinositol 4-kinase activity"/>
    <property type="evidence" value="ECO:0007669"/>
    <property type="project" value="UniProtKB-EC"/>
</dbReference>
<comment type="catalytic activity">
    <reaction evidence="1">
        <text>a 1,2-diacyl-sn-glycero-3-phospho-(1D-myo-inositol) + ATP = a 1,2-diacyl-sn-glycero-3-phospho-(1D-myo-inositol 4-phosphate) + ADP + H(+)</text>
        <dbReference type="Rhea" id="RHEA:19877"/>
        <dbReference type="ChEBI" id="CHEBI:15378"/>
        <dbReference type="ChEBI" id="CHEBI:30616"/>
        <dbReference type="ChEBI" id="CHEBI:57880"/>
        <dbReference type="ChEBI" id="CHEBI:58178"/>
        <dbReference type="ChEBI" id="CHEBI:456216"/>
        <dbReference type="EC" id="2.7.1.67"/>
    </reaction>
</comment>
<dbReference type="EMBL" id="KB008053">
    <property type="protein sequence ID" value="ELR14442.1"/>
    <property type="molecule type" value="Genomic_DNA"/>
</dbReference>
<feature type="compositionally biased region" description="Low complexity" evidence="5">
    <location>
        <begin position="409"/>
        <end position="429"/>
    </location>
</feature>
<sequence>MEKAEQEATSPPAGPGPSAAPSPQRGRKWVWDYDLQQQEEADFYDDESYDYSNPSPLSPITSPQMSRRSSSSSSSTTESNLLSSSDFYPIMASTPSSSRRMTTPRPSFDTGGGVQHHQLDPALYNTLACLRLMKGELDVWHAIILLNKHREPIIQDFLCNELKASRDSELEFFLPQLCNLLLHTTSLPLERFMLDFCRRSVHVALRVYFFMKSALEDDLPTTRRKARYISKRTLHIVGPSANKVVRSFWDDELALANALTRLASSLFDVPKDKQNAVLKASLHQINCRLPVGLYLPITKLSDTYYYIINLVAEDAFCLGTKARVPYMMFAETVRVSGVMFSTMEGKLKEIQTQNQMALRPIPTQPRNNQIPQTPAFLAVMHMLKEVNDTAVTSLLHQALHLSGEHKPRAPAGARSPTTPAPSSSSLSVVEPRRSMSGIVARHGVKRKPRRTPAGNGILLRMDDDDEEDDDDESEVEAEVDDGGDPAQGKATKKKKAPSPHLRTLAEGGKQLLKLLSSANLKADKAAGSHSRSDAAIVERRRRIRPKHTAISLAYRELWQSKKKRIQENSSFGSMPGWGLVAVIVKSEDDLRQEQLAMQLIKCAANIFEVIPDAVSVDSIKRRFFPSSPSLLSYFTTTYGRPGSRSFDAARNNFVESLAGYSLLCYLLQIRDRHNGNILLDVEGHIIHIDYGFLLGIAPGWWQFETAPFKLTGEYIELIGGFDSECYRYYEALFIKGFLQLRKYHSRFTQLIEMMVEGNRMPCLSDTTLPQLEERFKLTMSKEEVAAYVKSLIREAHGSWTTASYDEYQRWTNGILY</sequence>
<dbReference type="GeneID" id="14915023"/>
<evidence type="ECO:0000313" key="8">
    <source>
        <dbReference type="Proteomes" id="UP000011083"/>
    </source>
</evidence>
<feature type="compositionally biased region" description="Low complexity" evidence="5">
    <location>
        <begin position="66"/>
        <end position="85"/>
    </location>
</feature>
<dbReference type="Gene3D" id="3.30.1010.10">
    <property type="entry name" value="Phosphatidylinositol 3-kinase Catalytic Subunit, Chain A, domain 4"/>
    <property type="match status" value="1"/>
</dbReference>
<feature type="domain" description="PI3K/PI4K catalytic" evidence="6">
    <location>
        <begin position="498"/>
        <end position="800"/>
    </location>
</feature>
<dbReference type="RefSeq" id="XP_004336455.1">
    <property type="nucleotide sequence ID" value="XM_004336407.1"/>
</dbReference>
<keyword evidence="4 7" id="KW-0418">Kinase</keyword>
<evidence type="ECO:0000313" key="7">
    <source>
        <dbReference type="EMBL" id="ELR14442.1"/>
    </source>
</evidence>
<dbReference type="PANTHER" id="PTHR10048">
    <property type="entry name" value="PHOSPHATIDYLINOSITOL KINASE"/>
    <property type="match status" value="1"/>
</dbReference>
<dbReference type="EC" id="2.7.1.67" evidence="2"/>
<dbReference type="PROSITE" id="PS00916">
    <property type="entry name" value="PI3_4_KINASE_2"/>
    <property type="match status" value="1"/>
</dbReference>
<evidence type="ECO:0000256" key="5">
    <source>
        <dbReference type="SAM" id="MobiDB-lite"/>
    </source>
</evidence>
<feature type="region of interest" description="Disordered" evidence="5">
    <location>
        <begin position="1"/>
        <end position="114"/>
    </location>
</feature>
<dbReference type="InterPro" id="IPR049160">
    <property type="entry name" value="PI4KB-PIK1_PIK"/>
</dbReference>
<dbReference type="InterPro" id="IPR018936">
    <property type="entry name" value="PI3/4_kinase_CS"/>
</dbReference>
<dbReference type="GO" id="GO:0005737">
    <property type="term" value="C:cytoplasm"/>
    <property type="evidence" value="ECO:0007669"/>
    <property type="project" value="TreeGrafter"/>
</dbReference>
<reference evidence="7 8" key="1">
    <citation type="journal article" date="2013" name="Genome Biol.">
        <title>Genome of Acanthamoeba castellanii highlights extensive lateral gene transfer and early evolution of tyrosine kinase signaling.</title>
        <authorList>
            <person name="Clarke M."/>
            <person name="Lohan A.J."/>
            <person name="Liu B."/>
            <person name="Lagkouvardos I."/>
            <person name="Roy S."/>
            <person name="Zafar N."/>
            <person name="Bertelli C."/>
            <person name="Schilde C."/>
            <person name="Kianianmomeni A."/>
            <person name="Burglin T.R."/>
            <person name="Frech C."/>
            <person name="Turcotte B."/>
            <person name="Kopec K.O."/>
            <person name="Synnott J.M."/>
            <person name="Choo C."/>
            <person name="Paponov I."/>
            <person name="Finkler A."/>
            <person name="Soon Heng Tan C."/>
            <person name="Hutchins A.P."/>
            <person name="Weinmeier T."/>
            <person name="Rattei T."/>
            <person name="Chu J.S."/>
            <person name="Gimenez G."/>
            <person name="Irimia M."/>
            <person name="Rigden D.J."/>
            <person name="Fitzpatrick D.A."/>
            <person name="Lorenzo-Morales J."/>
            <person name="Bateman A."/>
            <person name="Chiu C.H."/>
            <person name="Tang P."/>
            <person name="Hegemann P."/>
            <person name="Fromm H."/>
            <person name="Raoult D."/>
            <person name="Greub G."/>
            <person name="Miranda-Saavedra D."/>
            <person name="Chen N."/>
            <person name="Nash P."/>
            <person name="Ginger M.L."/>
            <person name="Horn M."/>
            <person name="Schaap P."/>
            <person name="Caler L."/>
            <person name="Loftus B."/>
        </authorList>
    </citation>
    <scope>NUCLEOTIDE SEQUENCE [LARGE SCALE GENOMIC DNA]</scope>
    <source>
        <strain evidence="7 8">Neff</strain>
    </source>
</reference>
<dbReference type="OrthoDB" id="19673at2759"/>
<dbReference type="FunFam" id="1.10.1070.11:FF:000016">
    <property type="entry name" value="PIK1p Phosphatidylinositol 4-kinase"/>
    <property type="match status" value="1"/>
</dbReference>
<dbReference type="PROSITE" id="PS50290">
    <property type="entry name" value="PI3_4_KINASE_3"/>
    <property type="match status" value="1"/>
</dbReference>
<feature type="compositionally biased region" description="Acidic residues" evidence="5">
    <location>
        <begin position="37"/>
        <end position="49"/>
    </location>
</feature>
<dbReference type="Pfam" id="PF00454">
    <property type="entry name" value="PI3_PI4_kinase"/>
    <property type="match status" value="1"/>
</dbReference>
<dbReference type="KEGG" id="acan:ACA1_381590"/>
<dbReference type="SUPFAM" id="SSF48371">
    <property type="entry name" value="ARM repeat"/>
    <property type="match status" value="1"/>
</dbReference>
<dbReference type="SMART" id="SM00146">
    <property type="entry name" value="PI3Kc"/>
    <property type="match status" value="1"/>
</dbReference>
<dbReference type="SUPFAM" id="SSF56112">
    <property type="entry name" value="Protein kinase-like (PK-like)"/>
    <property type="match status" value="1"/>
</dbReference>
<keyword evidence="3" id="KW-0808">Transferase</keyword>
<feature type="compositionally biased region" description="Acidic residues" evidence="5">
    <location>
        <begin position="462"/>
        <end position="483"/>
    </location>
</feature>
<dbReference type="STRING" id="1257118.L8GN80"/>
<dbReference type="GO" id="GO:0048015">
    <property type="term" value="P:phosphatidylinositol-mediated signaling"/>
    <property type="evidence" value="ECO:0007669"/>
    <property type="project" value="TreeGrafter"/>
</dbReference>
<feature type="region of interest" description="Disordered" evidence="5">
    <location>
        <begin position="404"/>
        <end position="502"/>
    </location>
</feature>
<keyword evidence="8" id="KW-1185">Reference proteome</keyword>
<feature type="compositionally biased region" description="Polar residues" evidence="5">
    <location>
        <begin position="50"/>
        <end position="65"/>
    </location>
</feature>
<feature type="compositionally biased region" description="Low complexity" evidence="5">
    <location>
        <begin position="93"/>
        <end position="107"/>
    </location>
</feature>
<evidence type="ECO:0000259" key="6">
    <source>
        <dbReference type="PROSITE" id="PS50290"/>
    </source>
</evidence>
<dbReference type="PROSITE" id="PS00915">
    <property type="entry name" value="PI3_4_KINASE_1"/>
    <property type="match status" value="1"/>
</dbReference>
<dbReference type="Proteomes" id="UP000011083">
    <property type="component" value="Unassembled WGS sequence"/>
</dbReference>
<proteinExistence type="predicted"/>
<dbReference type="InterPro" id="IPR042236">
    <property type="entry name" value="PI3K_accessory_sf"/>
</dbReference>
<organism evidence="7 8">
    <name type="scientific">Acanthamoeba castellanii (strain ATCC 30010 / Neff)</name>
    <dbReference type="NCBI Taxonomy" id="1257118"/>
    <lineage>
        <taxon>Eukaryota</taxon>
        <taxon>Amoebozoa</taxon>
        <taxon>Discosea</taxon>
        <taxon>Longamoebia</taxon>
        <taxon>Centramoebida</taxon>
        <taxon>Acanthamoebidae</taxon>
        <taxon>Acanthamoeba</taxon>
    </lineage>
</organism>
<dbReference type="Pfam" id="PF21245">
    <property type="entry name" value="PI4KB-PIK1_PIK"/>
    <property type="match status" value="1"/>
</dbReference>
<protein>
    <recommendedName>
        <fullName evidence="2">1-phosphatidylinositol 4-kinase</fullName>
        <ecNumber evidence="2">2.7.1.67</ecNumber>
    </recommendedName>
</protein>
<evidence type="ECO:0000256" key="1">
    <source>
        <dbReference type="ARBA" id="ARBA00001686"/>
    </source>
</evidence>
<evidence type="ECO:0000256" key="2">
    <source>
        <dbReference type="ARBA" id="ARBA00012169"/>
    </source>
</evidence>
<dbReference type="InterPro" id="IPR011009">
    <property type="entry name" value="Kinase-like_dom_sf"/>
</dbReference>
<name>L8GN80_ACACF</name>
<dbReference type="Gene3D" id="1.25.40.70">
    <property type="entry name" value="Phosphatidylinositol 3-kinase, accessory domain (PIK)"/>
    <property type="match status" value="1"/>
</dbReference>